<dbReference type="PANTHER" id="PTHR33931">
    <property type="entry name" value="HOLIN-LIKE PROTEIN CIDA-RELATED"/>
    <property type="match status" value="1"/>
</dbReference>
<feature type="transmembrane region" description="Helical" evidence="6">
    <location>
        <begin position="70"/>
        <end position="87"/>
    </location>
</feature>
<name>A0ABQ4T427_METOR</name>
<sequence>MIVALALILSAQLLGEVAARSIGLPVPGPVIGMALMLGFLCLRDASPRASARILPPPLVDGTVEDTCKRLLAHLSLMFVPAGVGIVGRLDVLAANGLSLAIVLLVSVAATLTATVATFVWVSRLVARRSGDTMGGGES</sequence>
<keyword evidence="8" id="KW-1185">Reference proteome</keyword>
<evidence type="ECO:0000256" key="2">
    <source>
        <dbReference type="ARBA" id="ARBA00022475"/>
    </source>
</evidence>
<dbReference type="PANTHER" id="PTHR33931:SF2">
    <property type="entry name" value="HOLIN-LIKE PROTEIN CIDA"/>
    <property type="match status" value="1"/>
</dbReference>
<reference evidence="7" key="1">
    <citation type="journal article" date="2021" name="Front. Microbiol.">
        <title>Comprehensive Comparative Genomics and Phenotyping of Methylobacterium Species.</title>
        <authorList>
            <person name="Alessa O."/>
            <person name="Ogura Y."/>
            <person name="Fujitani Y."/>
            <person name="Takami H."/>
            <person name="Hayashi T."/>
            <person name="Sahin N."/>
            <person name="Tani A."/>
        </authorList>
    </citation>
    <scope>NUCLEOTIDE SEQUENCE</scope>
    <source>
        <strain evidence="7">NBRC 15689</strain>
    </source>
</reference>
<evidence type="ECO:0000313" key="8">
    <source>
        <dbReference type="Proteomes" id="UP001055156"/>
    </source>
</evidence>
<comment type="subcellular location">
    <subcellularLocation>
        <location evidence="1">Cell membrane</location>
        <topology evidence="1">Multi-pass membrane protein</topology>
    </subcellularLocation>
</comment>
<comment type="caution">
    <text evidence="7">The sequence shown here is derived from an EMBL/GenBank/DDBJ whole genome shotgun (WGS) entry which is preliminary data.</text>
</comment>
<evidence type="ECO:0000313" key="7">
    <source>
        <dbReference type="EMBL" id="GJE25367.1"/>
    </source>
</evidence>
<accession>A0ABQ4T427</accession>
<evidence type="ECO:0000256" key="5">
    <source>
        <dbReference type="ARBA" id="ARBA00023136"/>
    </source>
</evidence>
<dbReference type="Pfam" id="PF03788">
    <property type="entry name" value="LrgA"/>
    <property type="match status" value="1"/>
</dbReference>
<protein>
    <submittedName>
        <fullName evidence="7">Holin-like protein CidA</fullName>
    </submittedName>
</protein>
<dbReference type="RefSeq" id="WP_238309321.1">
    <property type="nucleotide sequence ID" value="NZ_BPQV01000001.1"/>
</dbReference>
<keyword evidence="4 6" id="KW-1133">Transmembrane helix</keyword>
<feature type="transmembrane region" description="Helical" evidence="6">
    <location>
        <begin position="29"/>
        <end position="45"/>
    </location>
</feature>
<keyword evidence="3 6" id="KW-0812">Transmembrane</keyword>
<dbReference type="Proteomes" id="UP001055156">
    <property type="component" value="Unassembled WGS sequence"/>
</dbReference>
<reference evidence="7" key="2">
    <citation type="submission" date="2021-08" db="EMBL/GenBank/DDBJ databases">
        <authorList>
            <person name="Tani A."/>
            <person name="Ola A."/>
            <person name="Ogura Y."/>
            <person name="Katsura K."/>
            <person name="Hayashi T."/>
        </authorList>
    </citation>
    <scope>NUCLEOTIDE SEQUENCE</scope>
    <source>
        <strain evidence="7">NBRC 15689</strain>
    </source>
</reference>
<evidence type="ECO:0000256" key="3">
    <source>
        <dbReference type="ARBA" id="ARBA00022692"/>
    </source>
</evidence>
<evidence type="ECO:0000256" key="1">
    <source>
        <dbReference type="ARBA" id="ARBA00004651"/>
    </source>
</evidence>
<evidence type="ECO:0000256" key="4">
    <source>
        <dbReference type="ARBA" id="ARBA00022989"/>
    </source>
</evidence>
<keyword evidence="5 6" id="KW-0472">Membrane</keyword>
<feature type="transmembrane region" description="Helical" evidence="6">
    <location>
        <begin position="99"/>
        <end position="121"/>
    </location>
</feature>
<proteinExistence type="predicted"/>
<gene>
    <name evidence="7" type="primary">cidA</name>
    <name evidence="7" type="ORF">LKMONMHP_0202</name>
</gene>
<dbReference type="EMBL" id="BPQV01000001">
    <property type="protein sequence ID" value="GJE25367.1"/>
    <property type="molecule type" value="Genomic_DNA"/>
</dbReference>
<dbReference type="InterPro" id="IPR005538">
    <property type="entry name" value="LrgA/CidA"/>
</dbReference>
<evidence type="ECO:0000256" key="6">
    <source>
        <dbReference type="SAM" id="Phobius"/>
    </source>
</evidence>
<keyword evidence="2" id="KW-1003">Cell membrane</keyword>
<organism evidence="7 8">
    <name type="scientific">Methylobacterium organophilum</name>
    <dbReference type="NCBI Taxonomy" id="410"/>
    <lineage>
        <taxon>Bacteria</taxon>
        <taxon>Pseudomonadati</taxon>
        <taxon>Pseudomonadota</taxon>
        <taxon>Alphaproteobacteria</taxon>
        <taxon>Hyphomicrobiales</taxon>
        <taxon>Methylobacteriaceae</taxon>
        <taxon>Methylobacterium</taxon>
    </lineage>
</organism>